<evidence type="ECO:0000256" key="7">
    <source>
        <dbReference type="ARBA" id="ARBA00022840"/>
    </source>
</evidence>
<evidence type="ECO:0000256" key="4">
    <source>
        <dbReference type="ARBA" id="ARBA00022679"/>
    </source>
</evidence>
<evidence type="ECO:0000256" key="9">
    <source>
        <dbReference type="PIRSR" id="PIRSR035805-2"/>
    </source>
</evidence>
<dbReference type="SUPFAM" id="SSF52540">
    <property type="entry name" value="P-loop containing nucleoside triphosphate hydrolases"/>
    <property type="match status" value="1"/>
</dbReference>
<accession>A0A9D0YUD5</accession>
<evidence type="ECO:0000256" key="5">
    <source>
        <dbReference type="ARBA" id="ARBA00022741"/>
    </source>
</evidence>
<dbReference type="SUPFAM" id="SSF57716">
    <property type="entry name" value="Glucocorticoid receptor-like (DNA-binding domain)"/>
    <property type="match status" value="1"/>
</dbReference>
<dbReference type="InterPro" id="IPR001267">
    <property type="entry name" value="Thymidine_kinase"/>
</dbReference>
<feature type="binding site" evidence="9">
    <location>
        <position position="182"/>
    </location>
    <ligand>
        <name>substrate</name>
    </ligand>
</feature>
<dbReference type="Pfam" id="PF00265">
    <property type="entry name" value="TK"/>
    <property type="match status" value="1"/>
</dbReference>
<dbReference type="PANTHER" id="PTHR11441:SF0">
    <property type="entry name" value="THYMIDINE KINASE, CYTOSOLIC"/>
    <property type="match status" value="1"/>
</dbReference>
<organism evidence="12 13">
    <name type="scientific">Candidatus Avichristensenella intestinipullorum</name>
    <dbReference type="NCBI Taxonomy" id="2840693"/>
    <lineage>
        <taxon>Bacteria</taxon>
        <taxon>Bacillati</taxon>
        <taxon>Bacillota</taxon>
        <taxon>Clostridia</taxon>
        <taxon>Candidatus Avichristensenella</taxon>
    </lineage>
</organism>
<comment type="catalytic activity">
    <reaction evidence="10">
        <text>thymidine + ATP = dTMP + ADP + H(+)</text>
        <dbReference type="Rhea" id="RHEA:19129"/>
        <dbReference type="ChEBI" id="CHEBI:15378"/>
        <dbReference type="ChEBI" id="CHEBI:17748"/>
        <dbReference type="ChEBI" id="CHEBI:30616"/>
        <dbReference type="ChEBI" id="CHEBI:63528"/>
        <dbReference type="ChEBI" id="CHEBI:456216"/>
        <dbReference type="EC" id="2.7.1.21"/>
    </reaction>
</comment>
<comment type="similarity">
    <text evidence="1 11">Belongs to the thymidine kinase family.</text>
</comment>
<name>A0A9D0YUD5_9FIRM</name>
<comment type="caution">
    <text evidence="12">The sequence shown here is derived from an EMBL/GenBank/DDBJ whole genome shotgun (WGS) entry which is preliminary data.</text>
</comment>
<dbReference type="GO" id="GO:0046104">
    <property type="term" value="P:thymidine metabolic process"/>
    <property type="evidence" value="ECO:0007669"/>
    <property type="project" value="TreeGrafter"/>
</dbReference>
<dbReference type="GO" id="GO:0005829">
    <property type="term" value="C:cytosol"/>
    <property type="evidence" value="ECO:0007669"/>
    <property type="project" value="TreeGrafter"/>
</dbReference>
<keyword evidence="3 10" id="KW-0237">DNA synthesis</keyword>
<proteinExistence type="inferred from homology"/>
<evidence type="ECO:0000256" key="1">
    <source>
        <dbReference type="ARBA" id="ARBA00007587"/>
    </source>
</evidence>
<keyword evidence="7 10" id="KW-0067">ATP-binding</keyword>
<dbReference type="EMBL" id="DVFI01000035">
    <property type="protein sequence ID" value="HIQ62456.1"/>
    <property type="molecule type" value="Genomic_DNA"/>
</dbReference>
<dbReference type="Proteomes" id="UP000886819">
    <property type="component" value="Unassembled WGS sequence"/>
</dbReference>
<keyword evidence="4 10" id="KW-0808">Transferase</keyword>
<keyword evidence="6 10" id="KW-0418">Kinase</keyword>
<dbReference type="GO" id="GO:0005524">
    <property type="term" value="F:ATP binding"/>
    <property type="evidence" value="ECO:0007669"/>
    <property type="project" value="UniProtKB-KW"/>
</dbReference>
<dbReference type="GO" id="GO:0004797">
    <property type="term" value="F:thymidine kinase activity"/>
    <property type="evidence" value="ECO:0007669"/>
    <property type="project" value="UniProtKB-EC"/>
</dbReference>
<evidence type="ECO:0000256" key="8">
    <source>
        <dbReference type="PIRSR" id="PIRSR035805-1"/>
    </source>
</evidence>
<sequence length="201" mass="22476">MAVLHFYFGVMGSSKTAMLLMQRYNYQQQGYTCALVKPSIDSRKGVDIVFSRVGLQAVADIVLAPDHSVREQLLWLETRKPGQLQHIFVDEAQFLTEAQVVELADMADALEIYCYGLKTDFQGNFFPGSSALLRFADTFAELEQSLCWCGKKATMNTRVDAQGRVIREGEQVLIDTGEAVTYIGLCYKHWKQGKSGLCGNV</sequence>
<reference evidence="12" key="2">
    <citation type="journal article" date="2021" name="PeerJ">
        <title>Extensive microbial diversity within the chicken gut microbiome revealed by metagenomics and culture.</title>
        <authorList>
            <person name="Gilroy R."/>
            <person name="Ravi A."/>
            <person name="Getino M."/>
            <person name="Pursley I."/>
            <person name="Horton D.L."/>
            <person name="Alikhan N.F."/>
            <person name="Baker D."/>
            <person name="Gharbi K."/>
            <person name="Hall N."/>
            <person name="Watson M."/>
            <person name="Adriaenssens E.M."/>
            <person name="Foster-Nyarko E."/>
            <person name="Jarju S."/>
            <person name="Secka A."/>
            <person name="Antonio M."/>
            <person name="Oren A."/>
            <person name="Chaudhuri R.R."/>
            <person name="La Ragione R."/>
            <person name="Hildebrand F."/>
            <person name="Pallen M.J."/>
        </authorList>
    </citation>
    <scope>NUCLEOTIDE SEQUENCE</scope>
    <source>
        <strain evidence="12">ChiHile30-977</strain>
    </source>
</reference>
<reference evidence="12" key="1">
    <citation type="submission" date="2020-10" db="EMBL/GenBank/DDBJ databases">
        <authorList>
            <person name="Gilroy R."/>
        </authorList>
    </citation>
    <scope>NUCLEOTIDE SEQUENCE</scope>
    <source>
        <strain evidence="12">ChiHile30-977</strain>
    </source>
</reference>
<dbReference type="InterPro" id="IPR027417">
    <property type="entry name" value="P-loop_NTPase"/>
</dbReference>
<feature type="active site" description="Proton acceptor" evidence="8">
    <location>
        <position position="91"/>
    </location>
</feature>
<dbReference type="Gene3D" id="3.40.50.300">
    <property type="entry name" value="P-loop containing nucleotide triphosphate hydrolases"/>
    <property type="match status" value="1"/>
</dbReference>
<evidence type="ECO:0000313" key="12">
    <source>
        <dbReference type="EMBL" id="HIQ62456.1"/>
    </source>
</evidence>
<evidence type="ECO:0000256" key="11">
    <source>
        <dbReference type="RuleBase" id="RU004165"/>
    </source>
</evidence>
<evidence type="ECO:0000256" key="10">
    <source>
        <dbReference type="RuleBase" id="RU000544"/>
    </source>
</evidence>
<evidence type="ECO:0000256" key="3">
    <source>
        <dbReference type="ARBA" id="ARBA00022634"/>
    </source>
</evidence>
<dbReference type="PANTHER" id="PTHR11441">
    <property type="entry name" value="THYMIDINE KINASE"/>
    <property type="match status" value="1"/>
</dbReference>
<dbReference type="PIRSF" id="PIRSF035805">
    <property type="entry name" value="TK_cell"/>
    <property type="match status" value="1"/>
</dbReference>
<feature type="binding site" evidence="9">
    <location>
        <begin position="172"/>
        <end position="177"/>
    </location>
    <ligand>
        <name>substrate</name>
    </ligand>
</feature>
<dbReference type="EC" id="2.7.1.21" evidence="2 10"/>
<dbReference type="AlphaFoldDB" id="A0A9D0YUD5"/>
<keyword evidence="5 10" id="KW-0547">Nucleotide-binding</keyword>
<evidence type="ECO:0000256" key="6">
    <source>
        <dbReference type="ARBA" id="ARBA00022777"/>
    </source>
</evidence>
<evidence type="ECO:0000313" key="13">
    <source>
        <dbReference type="Proteomes" id="UP000886819"/>
    </source>
</evidence>
<gene>
    <name evidence="12" type="ORF">IAA66_02575</name>
</gene>
<evidence type="ECO:0000256" key="2">
    <source>
        <dbReference type="ARBA" id="ARBA00012118"/>
    </source>
</evidence>
<dbReference type="GO" id="GO:0071897">
    <property type="term" value="P:DNA biosynthetic process"/>
    <property type="evidence" value="ECO:0007669"/>
    <property type="project" value="UniProtKB-KW"/>
</dbReference>
<protein>
    <recommendedName>
        <fullName evidence="2 10">Thymidine kinase</fullName>
        <ecNumber evidence="2 10">2.7.1.21</ecNumber>
    </recommendedName>
</protein>